<dbReference type="AlphaFoldDB" id="A0A2X0NUF0"/>
<evidence type="ECO:0000313" key="3">
    <source>
        <dbReference type="Proteomes" id="UP000249464"/>
    </source>
</evidence>
<feature type="compositionally biased region" description="Low complexity" evidence="1">
    <location>
        <begin position="216"/>
        <end position="226"/>
    </location>
</feature>
<gene>
    <name evidence="2" type="primary">BQ5605_C010g06076</name>
    <name evidence="2" type="ORF">BQ5605_C010G06076</name>
</gene>
<keyword evidence="3" id="KW-1185">Reference proteome</keyword>
<accession>A0A2X0NUF0</accession>
<feature type="region of interest" description="Disordered" evidence="1">
    <location>
        <begin position="479"/>
        <end position="502"/>
    </location>
</feature>
<dbReference type="EMBL" id="FQNC01000012">
    <property type="protein sequence ID" value="SGY14135.1"/>
    <property type="molecule type" value="Genomic_DNA"/>
</dbReference>
<reference evidence="2 3" key="1">
    <citation type="submission" date="2016-11" db="EMBL/GenBank/DDBJ databases">
        <authorList>
            <person name="Jaros S."/>
            <person name="Januszkiewicz K."/>
            <person name="Wedrychowicz H."/>
        </authorList>
    </citation>
    <scope>NUCLEOTIDE SEQUENCE [LARGE SCALE GENOMIC DNA]</scope>
</reference>
<proteinExistence type="predicted"/>
<feature type="region of interest" description="Disordered" evidence="1">
    <location>
        <begin position="193"/>
        <end position="257"/>
    </location>
</feature>
<feature type="compositionally biased region" description="Basic and acidic residues" evidence="1">
    <location>
        <begin position="402"/>
        <end position="412"/>
    </location>
</feature>
<feature type="compositionally biased region" description="Basic and acidic residues" evidence="1">
    <location>
        <begin position="850"/>
        <end position="865"/>
    </location>
</feature>
<evidence type="ECO:0000313" key="2">
    <source>
        <dbReference type="EMBL" id="SGY14135.1"/>
    </source>
</evidence>
<organism evidence="2 3">
    <name type="scientific">Microbotryum silenes-dioicae</name>
    <dbReference type="NCBI Taxonomy" id="796604"/>
    <lineage>
        <taxon>Eukaryota</taxon>
        <taxon>Fungi</taxon>
        <taxon>Dikarya</taxon>
        <taxon>Basidiomycota</taxon>
        <taxon>Pucciniomycotina</taxon>
        <taxon>Microbotryomycetes</taxon>
        <taxon>Microbotryales</taxon>
        <taxon>Microbotryaceae</taxon>
        <taxon>Microbotryum</taxon>
    </lineage>
</organism>
<evidence type="ECO:0000256" key="1">
    <source>
        <dbReference type="SAM" id="MobiDB-lite"/>
    </source>
</evidence>
<feature type="region of interest" description="Disordered" evidence="1">
    <location>
        <begin position="698"/>
        <end position="869"/>
    </location>
</feature>
<sequence length="903" mass="99888">MPGQVISHDVEGGGDGGGVALPLFGGTLVEDWPSHQLRLEAWFRIRSVSLDSPQATDCLLLSLRGYAAMVYQRLEGSERSTYEKGVRWLTNYFVNETRTRLMRTMAHKKLVARTYREKGRRGEFVMDMVQELEVLFFQAGIHDQDGAKRRAFIQLNDRCFNNYAELKRRLDLSTTRYAEAIDVAMQWESTRIGPQTSVSEAQSSSSTGNDKATATSASSISSQHSSFFDDPEYKKLQSSIPASRPESTSSPKKNPEPCVDAANELFLVSTLLDEQGECRPSSSVYFSDQLLSSRSLLDLQRPSNPLQAQTTSPTPLIAHLVPGPLARHSREHLVVVGADREAGAEGQNRGRASPAASSQFSIGSLPSEIRHSIQSSQHGIIVVSEPNDDRSSSPISDQGVNPDRRLDSRVEQEHDDSESTGLQLEHATISPLNSVATASIPGSLNSSFIQEARSSNRSFELSSHRLPFLEFDEPKSLGLDEFPTPKRPYQRSTQQQTGHGRSKSAVEFYYGSFGSHDIEGLSINRSVVTESDLPSSNVKKELHRPSLYDSLANEIVGEVLPTEMNNFGDLQARRMSYPGFTSLGGEKAPLVRSFRFPMFEASTPVIKLLEPDGEREGVEALEVGMRRDSEGDSLRPLERASNLDRSHTPVTTPTQDMLRADLFSQSTPSFQLLDLQQSLKTHRQHSLYTIASNNAHLQSSNSGSIARHRQVRGTPRKLAKPGPRVSHEITPTVVDSTSPHSGRGHKHVKTLSLDQNFWRSGGGEGGKEGRSSKTSGCTITPIGPGGKKSSNSRGWKGLWGRWFHSPLRSDKNGTGEQREERGFHGPLSLYEGKDQEEAKSPRLPETIVGGERRDRMEGAQHRDDSGEGLEEMDELVENMEDVHGGEGRPAKERRGLMMMETRF</sequence>
<feature type="compositionally biased region" description="Basic residues" evidence="1">
    <location>
        <begin position="706"/>
        <end position="719"/>
    </location>
</feature>
<feature type="compositionally biased region" description="Basic and acidic residues" evidence="1">
    <location>
        <begin position="807"/>
        <end position="823"/>
    </location>
</feature>
<feature type="compositionally biased region" description="Basic and acidic residues" evidence="1">
    <location>
        <begin position="831"/>
        <end position="842"/>
    </location>
</feature>
<feature type="compositionally biased region" description="Polar residues" evidence="1">
    <location>
        <begin position="490"/>
        <end position="499"/>
    </location>
</feature>
<feature type="region of interest" description="Disordered" evidence="1">
    <location>
        <begin position="384"/>
        <end position="426"/>
    </location>
</feature>
<feature type="compositionally biased region" description="Low complexity" evidence="1">
    <location>
        <begin position="197"/>
        <end position="206"/>
    </location>
</feature>
<protein>
    <submittedName>
        <fullName evidence="2">BQ5605_C010g06076 protein</fullName>
    </submittedName>
</protein>
<feature type="compositionally biased region" description="Polar residues" evidence="1">
    <location>
        <begin position="236"/>
        <end position="252"/>
    </location>
</feature>
<name>A0A2X0NUF0_9BASI</name>
<dbReference type="Proteomes" id="UP000249464">
    <property type="component" value="Unassembled WGS sequence"/>
</dbReference>